<dbReference type="Pfam" id="PF22692">
    <property type="entry name" value="LlgE_F_G_D1"/>
    <property type="match status" value="1"/>
</dbReference>
<dbReference type="STRING" id="289370.SAMN05216602_0553"/>
<dbReference type="Gene3D" id="2.60.98.20">
    <property type="entry name" value="Flagellar hook protein FlgE"/>
    <property type="match status" value="1"/>
</dbReference>
<dbReference type="RefSeq" id="WP_074880703.1">
    <property type="nucleotide sequence ID" value="NZ_FORC01000001.1"/>
</dbReference>
<comment type="subcellular location">
    <subcellularLocation>
        <location evidence="1 5">Bacterial flagellum basal body</location>
    </subcellularLocation>
</comment>
<evidence type="ECO:0000256" key="5">
    <source>
        <dbReference type="RuleBase" id="RU362116"/>
    </source>
</evidence>
<evidence type="ECO:0000256" key="2">
    <source>
        <dbReference type="ARBA" id="ARBA00009677"/>
    </source>
</evidence>
<dbReference type="GO" id="GO:0071978">
    <property type="term" value="P:bacterial-type flagellum-dependent swarming motility"/>
    <property type="evidence" value="ECO:0007669"/>
    <property type="project" value="TreeGrafter"/>
</dbReference>
<evidence type="ECO:0000256" key="1">
    <source>
        <dbReference type="ARBA" id="ARBA00004117"/>
    </source>
</evidence>
<dbReference type="InterPro" id="IPR020013">
    <property type="entry name" value="Flagellar_FlgE/F/G"/>
</dbReference>
<evidence type="ECO:0000256" key="4">
    <source>
        <dbReference type="ARBA" id="ARBA00023143"/>
    </source>
</evidence>
<evidence type="ECO:0000259" key="9">
    <source>
        <dbReference type="Pfam" id="PF22692"/>
    </source>
</evidence>
<dbReference type="InterPro" id="IPR053967">
    <property type="entry name" value="LlgE_F_G-like_D1"/>
</dbReference>
<sequence length="493" mass="50954">MSFNIGLSGLRAATSDLNVTGNNIANAGTAGFKQSRAEFADLYASSMLSSGSNPIGSGVLLSDVSQLFSQGNINYTKNSLDLAINGSGFFRTSNNGDISYTRAGYFGTDRQGFIVNNFGHNLQGYGVDANGNLQNGIIGNLKVETASQAPRSTSTITQPFNLNSTESVPVLRQSAYDGAYQNAFNGSLLPGVANPTPAQIAAATAAATPAQLAAANAAGAAAGTTAANASFNPADPTSYNRSTSVNIYDAQGNAHSFTQYFVKTGANNWDVKILVDGRNPLNPANTQPLSAGISFDAAGKLQSVDPAGLSAGLSVNPDGTISMNGWIPAAPTNAEGTTWAANGSEASAAVKFDFRGSSQYNSTFSVAKVVQDGYSTGELAGLEIDETGVLFARYTNGQTKVQGQLVLANFANMQGLTPVGKTAWVQSSESGEPVVGTPKSGTLGTLQSGALEDSNVELSDQLVNLIVAQRNYQANAKTIETESAITQTIINLR</sequence>
<dbReference type="AlphaFoldDB" id="A0A1I3H234"/>
<keyword evidence="10" id="KW-0282">Flagellum</keyword>
<dbReference type="NCBIfam" id="TIGR03506">
    <property type="entry name" value="FlgEFG_subfam"/>
    <property type="match status" value="1"/>
</dbReference>
<evidence type="ECO:0000259" key="6">
    <source>
        <dbReference type="Pfam" id="PF00460"/>
    </source>
</evidence>
<dbReference type="InterPro" id="IPR001444">
    <property type="entry name" value="Flag_bb_rod_N"/>
</dbReference>
<dbReference type="Pfam" id="PF00460">
    <property type="entry name" value="Flg_bb_rod"/>
    <property type="match status" value="1"/>
</dbReference>
<name>A0A1I3H234_9GAMM</name>
<keyword evidence="10" id="KW-0966">Cell projection</keyword>
<feature type="domain" description="Flagellar hook protein FlgE D2" evidence="8">
    <location>
        <begin position="226"/>
        <end position="374"/>
    </location>
</feature>
<organism evidence="10 11">
    <name type="scientific">Phytopseudomonas argentinensis</name>
    <dbReference type="NCBI Taxonomy" id="289370"/>
    <lineage>
        <taxon>Bacteria</taxon>
        <taxon>Pseudomonadati</taxon>
        <taxon>Pseudomonadota</taxon>
        <taxon>Gammaproteobacteria</taxon>
        <taxon>Pseudomonadales</taxon>
        <taxon>Pseudomonadaceae</taxon>
        <taxon>Phytopseudomonas</taxon>
    </lineage>
</organism>
<dbReference type="SUPFAM" id="SSF117143">
    <property type="entry name" value="Flagellar hook protein flgE"/>
    <property type="match status" value="1"/>
</dbReference>
<protein>
    <recommendedName>
        <fullName evidence="3 5">Flagellar hook protein FlgE</fullName>
    </recommendedName>
</protein>
<evidence type="ECO:0000259" key="8">
    <source>
        <dbReference type="Pfam" id="PF07559"/>
    </source>
</evidence>
<reference evidence="11" key="1">
    <citation type="submission" date="2016-10" db="EMBL/GenBank/DDBJ databases">
        <authorList>
            <person name="Varghese N."/>
            <person name="Submissions S."/>
        </authorList>
    </citation>
    <scope>NUCLEOTIDE SEQUENCE [LARGE SCALE GENOMIC DNA]</scope>
    <source>
        <strain evidence="11">LMG 22563</strain>
    </source>
</reference>
<feature type="domain" description="Flagellar basal body rod protein N-terminal" evidence="6">
    <location>
        <begin position="4"/>
        <end position="33"/>
    </location>
</feature>
<evidence type="ECO:0000313" key="11">
    <source>
        <dbReference type="Proteomes" id="UP000183018"/>
    </source>
</evidence>
<evidence type="ECO:0000256" key="3">
    <source>
        <dbReference type="ARBA" id="ARBA00019015"/>
    </source>
</evidence>
<dbReference type="InterPro" id="IPR011491">
    <property type="entry name" value="FlgE_D2"/>
</dbReference>
<comment type="function">
    <text evidence="5">A flexible structure which links the flagellar filament to the drive apparatus in the basal body.</text>
</comment>
<dbReference type="Pfam" id="PF07559">
    <property type="entry name" value="FlgE_D2"/>
    <property type="match status" value="1"/>
</dbReference>
<dbReference type="Pfam" id="PF06429">
    <property type="entry name" value="Flg_bbr_C"/>
    <property type="match status" value="1"/>
</dbReference>
<accession>A0A1I3H234</accession>
<dbReference type="GO" id="GO:0009424">
    <property type="term" value="C:bacterial-type flagellum hook"/>
    <property type="evidence" value="ECO:0007669"/>
    <property type="project" value="TreeGrafter"/>
</dbReference>
<dbReference type="GO" id="GO:0009425">
    <property type="term" value="C:bacterial-type flagellum basal body"/>
    <property type="evidence" value="ECO:0007669"/>
    <property type="project" value="UniProtKB-SubCell"/>
</dbReference>
<dbReference type="Proteomes" id="UP000183018">
    <property type="component" value="Unassembled WGS sequence"/>
</dbReference>
<dbReference type="PANTHER" id="PTHR30435">
    <property type="entry name" value="FLAGELLAR PROTEIN"/>
    <property type="match status" value="1"/>
</dbReference>
<keyword evidence="4 5" id="KW-0975">Bacterial flagellum</keyword>
<keyword evidence="11" id="KW-1185">Reference proteome</keyword>
<dbReference type="OrthoDB" id="8578401at2"/>
<dbReference type="InterPro" id="IPR037058">
    <property type="entry name" value="Falgellar_hook_FlgE_sf"/>
</dbReference>
<dbReference type="InterPro" id="IPR010930">
    <property type="entry name" value="Flg_bb/hook_C_dom"/>
</dbReference>
<evidence type="ECO:0000259" key="7">
    <source>
        <dbReference type="Pfam" id="PF06429"/>
    </source>
</evidence>
<comment type="similarity">
    <text evidence="2 5">Belongs to the flagella basal body rod proteins family.</text>
</comment>
<dbReference type="InterPro" id="IPR037925">
    <property type="entry name" value="FlgE/F/G-like"/>
</dbReference>
<feature type="domain" description="Flagellar basal-body/hook protein C-terminal" evidence="7">
    <location>
        <begin position="447"/>
        <end position="492"/>
    </location>
</feature>
<proteinExistence type="inferred from homology"/>
<dbReference type="EMBL" id="FORC01000001">
    <property type="protein sequence ID" value="SFI29815.1"/>
    <property type="molecule type" value="Genomic_DNA"/>
</dbReference>
<dbReference type="GO" id="GO:0005829">
    <property type="term" value="C:cytosol"/>
    <property type="evidence" value="ECO:0007669"/>
    <property type="project" value="TreeGrafter"/>
</dbReference>
<feature type="domain" description="Flagellar hook protein FlgE/F/G-like D1" evidence="9">
    <location>
        <begin position="83"/>
        <end position="132"/>
    </location>
</feature>
<gene>
    <name evidence="10" type="ORF">SAMN05216602_0553</name>
</gene>
<evidence type="ECO:0000313" key="10">
    <source>
        <dbReference type="EMBL" id="SFI29815.1"/>
    </source>
</evidence>
<keyword evidence="10" id="KW-0969">Cilium</keyword>
<dbReference type="PANTHER" id="PTHR30435:SF1">
    <property type="entry name" value="FLAGELLAR HOOK PROTEIN FLGE"/>
    <property type="match status" value="1"/>
</dbReference>